<evidence type="ECO:0000313" key="2">
    <source>
        <dbReference type="EMBL" id="MFE1350962.1"/>
    </source>
</evidence>
<dbReference type="Pfam" id="PF06224">
    <property type="entry name" value="AlkZ-like"/>
    <property type="match status" value="1"/>
</dbReference>
<feature type="region of interest" description="Disordered" evidence="1">
    <location>
        <begin position="398"/>
        <end position="422"/>
    </location>
</feature>
<proteinExistence type="predicted"/>
<dbReference type="EMBL" id="JBHYPX010000003">
    <property type="protein sequence ID" value="MFE1350962.1"/>
    <property type="molecule type" value="Genomic_DNA"/>
</dbReference>
<comment type="caution">
    <text evidence="2">The sequence shown here is derived from an EMBL/GenBank/DDBJ whole genome shotgun (WGS) entry which is preliminary data.</text>
</comment>
<name>A0ABW6GE05_9ACTN</name>
<evidence type="ECO:0000313" key="3">
    <source>
        <dbReference type="Proteomes" id="UP001599542"/>
    </source>
</evidence>
<reference evidence="2 3" key="1">
    <citation type="submission" date="2024-09" db="EMBL/GenBank/DDBJ databases">
        <title>The Natural Products Discovery Center: Release of the First 8490 Sequenced Strains for Exploring Actinobacteria Biosynthetic Diversity.</title>
        <authorList>
            <person name="Kalkreuter E."/>
            <person name="Kautsar S.A."/>
            <person name="Yang D."/>
            <person name="Bader C.D."/>
            <person name="Teijaro C.N."/>
            <person name="Fluegel L."/>
            <person name="Davis C.M."/>
            <person name="Simpson J.R."/>
            <person name="Lauterbach L."/>
            <person name="Steele A.D."/>
            <person name="Gui C."/>
            <person name="Meng S."/>
            <person name="Li G."/>
            <person name="Viehrig K."/>
            <person name="Ye F."/>
            <person name="Su P."/>
            <person name="Kiefer A.F."/>
            <person name="Nichols A."/>
            <person name="Cepeda A.J."/>
            <person name="Yan W."/>
            <person name="Fan B."/>
            <person name="Jiang Y."/>
            <person name="Adhikari A."/>
            <person name="Zheng C.-J."/>
            <person name="Schuster L."/>
            <person name="Cowan T.M."/>
            <person name="Smanski M.J."/>
            <person name="Chevrette M.G."/>
            <person name="De Carvalho L.P.S."/>
            <person name="Shen B."/>
        </authorList>
    </citation>
    <scope>NUCLEOTIDE SEQUENCE [LARGE SCALE GENOMIC DNA]</scope>
    <source>
        <strain evidence="2 3">NPDC058753</strain>
    </source>
</reference>
<dbReference type="InterPro" id="IPR009351">
    <property type="entry name" value="AlkZ-like"/>
</dbReference>
<dbReference type="RefSeq" id="WP_380315971.1">
    <property type="nucleotide sequence ID" value="NZ_JBHYPW010000002.1"/>
</dbReference>
<dbReference type="PANTHER" id="PTHR38479:SF2">
    <property type="entry name" value="WINGED HELIX DNA-BINDING DOMAIN-CONTAINING PROTEIN"/>
    <property type="match status" value="1"/>
</dbReference>
<dbReference type="PANTHER" id="PTHR38479">
    <property type="entry name" value="LMO0824 PROTEIN"/>
    <property type="match status" value="1"/>
</dbReference>
<keyword evidence="3" id="KW-1185">Reference proteome</keyword>
<dbReference type="Proteomes" id="UP001599542">
    <property type="component" value="Unassembled WGS sequence"/>
</dbReference>
<feature type="region of interest" description="Disordered" evidence="1">
    <location>
        <begin position="295"/>
        <end position="345"/>
    </location>
</feature>
<feature type="compositionally biased region" description="Gly residues" evidence="1">
    <location>
        <begin position="323"/>
        <end position="338"/>
    </location>
</feature>
<feature type="compositionally biased region" description="Low complexity" evidence="1">
    <location>
        <begin position="412"/>
        <end position="422"/>
    </location>
</feature>
<organism evidence="2 3">
    <name type="scientific">Kitasatospora phosalacinea</name>
    <dbReference type="NCBI Taxonomy" id="2065"/>
    <lineage>
        <taxon>Bacteria</taxon>
        <taxon>Bacillati</taxon>
        <taxon>Actinomycetota</taxon>
        <taxon>Actinomycetes</taxon>
        <taxon>Kitasatosporales</taxon>
        <taxon>Streptomycetaceae</taxon>
        <taxon>Kitasatospora</taxon>
    </lineage>
</organism>
<gene>
    <name evidence="2" type="ORF">ACFW6T_03115</name>
</gene>
<protein>
    <submittedName>
        <fullName evidence="2">DNA glycosylase AlkZ-like family protein</fullName>
    </submittedName>
</protein>
<evidence type="ECO:0000256" key="1">
    <source>
        <dbReference type="SAM" id="MobiDB-lite"/>
    </source>
</evidence>
<sequence>MVNGEVPAVKLRAWWARRQWLDGGRHRGASAAQVLAATGWARSTGGAAPYLGLFARAGLRRAEVDAALAALEVQELPAARGRTYLLPAEDFALGLAAGAGSVETELGAAARQLGVTRDEVEQLCLAVTELLSPVEPLTAKELHARLGPAVRSLGEAGRRRGVATTLPPALGLLQSRGLARRVPVGGRLDRQSHGYLRWDRPVHGEAADLARRYFAWAAPASVRHFRWFSGFGAATAKAALAPLGLVRLPGSELLMPPELVDEFAGFTVPDEPAYALLAATDGLHLLHRDLPRLVDPRDADRPVPASRNGRNGRNGRSGRDGQDGQGRQGGQDGRGGRLLGEETDPRTHLVVDRGRIIGFWEYDPELRELVHELFVPMTPGLRAAIDAAAAFVREDLGDARGSGPDSPRSRAPRLAALRARGQ</sequence>
<accession>A0ABW6GE05</accession>